<name>A0A024T8G4_9STRA</name>
<dbReference type="OrthoDB" id="125011at2759"/>
<dbReference type="VEuPathDB" id="FungiDB:H310_14882"/>
<proteinExistence type="predicted"/>
<sequence length="123" mass="13352">MHYERAGDQFGAWVVAGLPLNQANIAVLPPHFIDNNSDVVAAALVVTFPVFAKVASMRGTLAHGLASLVHHFAYVVDNLPAKYIIFGTPIFRHPLMLEALKVQLAGTTPRLQSSGTPPYIEVY</sequence>
<reference evidence="1" key="1">
    <citation type="submission" date="2013-12" db="EMBL/GenBank/DDBJ databases">
        <title>The Genome Sequence of Aphanomyces invadans NJM9701.</title>
        <authorList>
            <consortium name="The Broad Institute Genomics Platform"/>
            <person name="Russ C."/>
            <person name="Tyler B."/>
            <person name="van West P."/>
            <person name="Dieguez-Uribeondo J."/>
            <person name="Young S.K."/>
            <person name="Zeng Q."/>
            <person name="Gargeya S."/>
            <person name="Fitzgerald M."/>
            <person name="Abouelleil A."/>
            <person name="Alvarado L."/>
            <person name="Chapman S.B."/>
            <person name="Gainer-Dewar J."/>
            <person name="Goldberg J."/>
            <person name="Griggs A."/>
            <person name="Gujja S."/>
            <person name="Hansen M."/>
            <person name="Howarth C."/>
            <person name="Imamovic A."/>
            <person name="Ireland A."/>
            <person name="Larimer J."/>
            <person name="McCowan C."/>
            <person name="Murphy C."/>
            <person name="Pearson M."/>
            <person name="Poon T.W."/>
            <person name="Priest M."/>
            <person name="Roberts A."/>
            <person name="Saif S."/>
            <person name="Shea T."/>
            <person name="Sykes S."/>
            <person name="Wortman J."/>
            <person name="Nusbaum C."/>
            <person name="Birren B."/>
        </authorList>
    </citation>
    <scope>NUCLEOTIDE SEQUENCE [LARGE SCALE GENOMIC DNA]</scope>
    <source>
        <strain evidence="1">NJM9701</strain>
    </source>
</reference>
<dbReference type="GeneID" id="20091932"/>
<gene>
    <name evidence="1" type="ORF">H310_14882</name>
</gene>
<dbReference type="EMBL" id="KI914050">
    <property type="protein sequence ID" value="ETV90303.1"/>
    <property type="molecule type" value="Genomic_DNA"/>
</dbReference>
<dbReference type="AlphaFoldDB" id="A0A024T8G4"/>
<dbReference type="RefSeq" id="XP_008881067.1">
    <property type="nucleotide sequence ID" value="XM_008882845.1"/>
</dbReference>
<protein>
    <submittedName>
        <fullName evidence="1">Uncharacterized protein</fullName>
    </submittedName>
</protein>
<organism evidence="1">
    <name type="scientific">Aphanomyces invadans</name>
    <dbReference type="NCBI Taxonomy" id="157072"/>
    <lineage>
        <taxon>Eukaryota</taxon>
        <taxon>Sar</taxon>
        <taxon>Stramenopiles</taxon>
        <taxon>Oomycota</taxon>
        <taxon>Saprolegniomycetes</taxon>
        <taxon>Saprolegniales</taxon>
        <taxon>Verrucalvaceae</taxon>
        <taxon>Aphanomyces</taxon>
    </lineage>
</organism>
<accession>A0A024T8G4</accession>
<evidence type="ECO:0000313" key="1">
    <source>
        <dbReference type="EMBL" id="ETV90303.1"/>
    </source>
</evidence>